<sequence>MPHTTSRHGCYTLAKRSGKSISSKERESGRAGQGDWGTLKKRLACSGASPKLSAGGFNQYIRDFHIRAAVLTVAEFSFPDRCCRSATITGLINDIMGGGRSYDFV</sequence>
<dbReference type="VEuPathDB" id="FungiDB:I7I52_08736"/>
<feature type="region of interest" description="Disordered" evidence="1">
    <location>
        <begin position="16"/>
        <end position="36"/>
    </location>
</feature>
<evidence type="ECO:0000313" key="3">
    <source>
        <dbReference type="Proteomes" id="UP000670092"/>
    </source>
</evidence>
<proteinExistence type="predicted"/>
<protein>
    <submittedName>
        <fullName evidence="2">Uncharacterized protein</fullName>
    </submittedName>
</protein>
<gene>
    <name evidence="2" type="ORF">I7I52_08736</name>
</gene>
<organism evidence="2 3">
    <name type="scientific">Ajellomyces capsulatus</name>
    <name type="common">Darling's disease fungus</name>
    <name type="synonym">Histoplasma capsulatum</name>
    <dbReference type="NCBI Taxonomy" id="5037"/>
    <lineage>
        <taxon>Eukaryota</taxon>
        <taxon>Fungi</taxon>
        <taxon>Dikarya</taxon>
        <taxon>Ascomycota</taxon>
        <taxon>Pezizomycotina</taxon>
        <taxon>Eurotiomycetes</taxon>
        <taxon>Eurotiomycetidae</taxon>
        <taxon>Onygenales</taxon>
        <taxon>Ajellomycetaceae</taxon>
        <taxon>Histoplasma</taxon>
    </lineage>
</organism>
<dbReference type="EMBL" id="JAEVHI010000002">
    <property type="protein sequence ID" value="KAG5298692.1"/>
    <property type="molecule type" value="Genomic_DNA"/>
</dbReference>
<dbReference type="AlphaFoldDB" id="A0A8H7YYX2"/>
<comment type="caution">
    <text evidence="2">The sequence shown here is derived from an EMBL/GenBank/DDBJ whole genome shotgun (WGS) entry which is preliminary data.</text>
</comment>
<name>A0A8H7YYX2_AJECA</name>
<accession>A0A8H7YYX2</accession>
<evidence type="ECO:0000256" key="1">
    <source>
        <dbReference type="SAM" id="MobiDB-lite"/>
    </source>
</evidence>
<reference evidence="2 3" key="1">
    <citation type="submission" date="2021-01" db="EMBL/GenBank/DDBJ databases">
        <title>Chromosome-level genome assembly of a human fungal pathogen reveals clustering of transcriptionally co-regulated genes.</title>
        <authorList>
            <person name="Voorhies M."/>
            <person name="Cohen S."/>
            <person name="Shea T.P."/>
            <person name="Petrus S."/>
            <person name="Munoz J.F."/>
            <person name="Poplawski S."/>
            <person name="Goldman W.E."/>
            <person name="Michael T."/>
            <person name="Cuomo C.A."/>
            <person name="Sil A."/>
            <person name="Beyhan S."/>
        </authorList>
    </citation>
    <scope>NUCLEOTIDE SEQUENCE [LARGE SCALE GENOMIC DNA]</scope>
    <source>
        <strain evidence="2 3">G184AR</strain>
    </source>
</reference>
<dbReference type="Proteomes" id="UP000670092">
    <property type="component" value="Unassembled WGS sequence"/>
</dbReference>
<evidence type="ECO:0000313" key="2">
    <source>
        <dbReference type="EMBL" id="KAG5298692.1"/>
    </source>
</evidence>